<organism evidence="1 2">
    <name type="scientific">Marinilabilia rubra</name>
    <dbReference type="NCBI Taxonomy" id="2162893"/>
    <lineage>
        <taxon>Bacteria</taxon>
        <taxon>Pseudomonadati</taxon>
        <taxon>Bacteroidota</taxon>
        <taxon>Bacteroidia</taxon>
        <taxon>Marinilabiliales</taxon>
        <taxon>Marinilabiliaceae</taxon>
        <taxon>Marinilabilia</taxon>
    </lineage>
</organism>
<dbReference type="Pfam" id="PF14125">
    <property type="entry name" value="DUF4292"/>
    <property type="match status" value="1"/>
</dbReference>
<evidence type="ECO:0000313" key="2">
    <source>
        <dbReference type="Proteomes" id="UP000244956"/>
    </source>
</evidence>
<name>A0A2U2B9L0_9BACT</name>
<reference evidence="1 2" key="1">
    <citation type="submission" date="2018-05" db="EMBL/GenBank/DDBJ databases">
        <title>Marinilabilia rubrum sp. nov., isolated from saltern sediment.</title>
        <authorList>
            <person name="Zhang R."/>
        </authorList>
    </citation>
    <scope>NUCLEOTIDE SEQUENCE [LARGE SCALE GENOMIC DNA]</scope>
    <source>
        <strain evidence="1 2">WTE16</strain>
    </source>
</reference>
<dbReference type="Proteomes" id="UP000244956">
    <property type="component" value="Unassembled WGS sequence"/>
</dbReference>
<accession>A0A2U2B9L0</accession>
<sequence>MGRNSVFVVLLLMIFSGCKTGKFVFQDNEFERLKQAEVLENISANNSNIKNVFFRRSSIKMDSEKGIQTFRSNIFIYPDSFIRVSVLAPMGIELARISFEDNRIRILDRMNRVVIYSNYNEVYNKFGAHLNFDMLQNILLDRAFSYHLSKGISLEDYHFSIDENQYFLSSMKERQYQKLVSKRQFEDVVYQRIWIDPSLFLMRRTKLALSEKSINLDIKYGEYIKQDIVGYFPESIKIVGNDEQQNQVTVTISHSNIRFNDDNGISFKIPNKYEKIYR</sequence>
<keyword evidence="2" id="KW-1185">Reference proteome</keyword>
<dbReference type="InterPro" id="IPR025634">
    <property type="entry name" value="DUF4292"/>
</dbReference>
<dbReference type="PROSITE" id="PS51257">
    <property type="entry name" value="PROKAR_LIPOPROTEIN"/>
    <property type="match status" value="1"/>
</dbReference>
<dbReference type="AlphaFoldDB" id="A0A2U2B9L0"/>
<gene>
    <name evidence="1" type="ORF">DDZ16_09835</name>
</gene>
<dbReference type="EMBL" id="QEWP01000006">
    <property type="protein sequence ID" value="PWD99734.1"/>
    <property type="molecule type" value="Genomic_DNA"/>
</dbReference>
<protein>
    <submittedName>
        <fullName evidence="1">DUF4292 domain-containing protein</fullName>
    </submittedName>
</protein>
<proteinExistence type="predicted"/>
<evidence type="ECO:0000313" key="1">
    <source>
        <dbReference type="EMBL" id="PWD99734.1"/>
    </source>
</evidence>
<comment type="caution">
    <text evidence="1">The sequence shown here is derived from an EMBL/GenBank/DDBJ whole genome shotgun (WGS) entry which is preliminary data.</text>
</comment>